<dbReference type="PANTHER" id="PTHR41700:SF1">
    <property type="entry name" value="N-ACETYLTRANSFERASE DOMAIN-CONTAINING PROTEIN"/>
    <property type="match status" value="1"/>
</dbReference>
<dbReference type="PANTHER" id="PTHR41700">
    <property type="entry name" value="GCN5-RELATED N-ACETYLTRANSFERASE"/>
    <property type="match status" value="1"/>
</dbReference>
<dbReference type="Gene3D" id="3.40.630.30">
    <property type="match status" value="1"/>
</dbReference>
<keyword evidence="3" id="KW-1185">Reference proteome</keyword>
<accession>A0ABS2QYY0</accession>
<protein>
    <submittedName>
        <fullName evidence="2">GNAT superfamily acetyltransferase</fullName>
    </submittedName>
</protein>
<dbReference type="InterPro" id="IPR038764">
    <property type="entry name" value="GNAT_N_AcTrfase_prd"/>
</dbReference>
<dbReference type="PROSITE" id="PS51186">
    <property type="entry name" value="GNAT"/>
    <property type="match status" value="1"/>
</dbReference>
<evidence type="ECO:0000259" key="1">
    <source>
        <dbReference type="PROSITE" id="PS51186"/>
    </source>
</evidence>
<dbReference type="Proteomes" id="UP000809829">
    <property type="component" value="Unassembled WGS sequence"/>
</dbReference>
<comment type="caution">
    <text evidence="2">The sequence shown here is derived from an EMBL/GenBank/DDBJ whole genome shotgun (WGS) entry which is preliminary data.</text>
</comment>
<dbReference type="EMBL" id="JAFBFC010000006">
    <property type="protein sequence ID" value="MBM7704403.1"/>
    <property type="molecule type" value="Genomic_DNA"/>
</dbReference>
<feature type="domain" description="N-acetyltransferase" evidence="1">
    <location>
        <begin position="9"/>
        <end position="177"/>
    </location>
</feature>
<organism evidence="2 3">
    <name type="scientific">Priestia iocasae</name>
    <dbReference type="NCBI Taxonomy" id="2291674"/>
    <lineage>
        <taxon>Bacteria</taxon>
        <taxon>Bacillati</taxon>
        <taxon>Bacillota</taxon>
        <taxon>Bacilli</taxon>
        <taxon>Bacillales</taxon>
        <taxon>Bacillaceae</taxon>
        <taxon>Priestia</taxon>
    </lineage>
</organism>
<dbReference type="CDD" id="cd04301">
    <property type="entry name" value="NAT_SF"/>
    <property type="match status" value="1"/>
</dbReference>
<dbReference type="SUPFAM" id="SSF55729">
    <property type="entry name" value="Acyl-CoA N-acyltransferases (Nat)"/>
    <property type="match status" value="1"/>
</dbReference>
<dbReference type="InterPro" id="IPR000182">
    <property type="entry name" value="GNAT_dom"/>
</dbReference>
<dbReference type="RefSeq" id="WP_205188398.1">
    <property type="nucleotide sequence ID" value="NZ_JAFBFC010000006.1"/>
</dbReference>
<dbReference type="InterPro" id="IPR016181">
    <property type="entry name" value="Acyl_CoA_acyltransferase"/>
</dbReference>
<proteinExistence type="predicted"/>
<evidence type="ECO:0000313" key="3">
    <source>
        <dbReference type="Proteomes" id="UP000809829"/>
    </source>
</evidence>
<sequence>MKHSDLASLVIRSLHTVEELEQVYELESLIWSPEDAVPVNQTITTVKNGGFLLGAYLTDKLIGFQYSFPGFDGENLYLCSHSLGLHPDYRSLGIGEKLKIAQKQTAIEKGYNLITWTYDPLETVNGNLNLHKLQAVCSTYIKNAYGDMDDNLNAGLPTDRLLVQWWIKDLENQKIKSYDSSISKTIETSSKGKYLVPEQVDITKEENTLYVPVPGNFQEMKQEHFQLALQWREATRQVFTHYLRAGWIVTDLVKDLKQHAYVYRLEKGDRAYGD</sequence>
<name>A0ABS2QYY0_9BACI</name>
<reference evidence="2 3" key="1">
    <citation type="submission" date="2021-01" db="EMBL/GenBank/DDBJ databases">
        <title>Genomic Encyclopedia of Type Strains, Phase IV (KMG-IV): sequencing the most valuable type-strain genomes for metagenomic binning, comparative biology and taxonomic classification.</title>
        <authorList>
            <person name="Goeker M."/>
        </authorList>
    </citation>
    <scope>NUCLEOTIDE SEQUENCE [LARGE SCALE GENOMIC DNA]</scope>
    <source>
        <strain evidence="2 3">DSM 104297</strain>
    </source>
</reference>
<gene>
    <name evidence="2" type="ORF">JOC83_003258</name>
</gene>
<evidence type="ECO:0000313" key="2">
    <source>
        <dbReference type="EMBL" id="MBM7704403.1"/>
    </source>
</evidence>
<dbReference type="Pfam" id="PF00583">
    <property type="entry name" value="Acetyltransf_1"/>
    <property type="match status" value="1"/>
</dbReference>